<dbReference type="Pfam" id="PF16242">
    <property type="entry name" value="Pyrid_ox_like"/>
    <property type="match status" value="1"/>
</dbReference>
<sequence length="165" mass="17995">MADLERIKSDPQAGFWSQLGESRAVMLGAPDAGHHMQPMTPMAAPEEGAIWFFATRDSDIARQSRGGAHVHMCLMGEGADYYACIEGKLEETESREHVDRFWSPAVAAWYPEGRDDPELALLRLRPASGRAWASTASGARFGREVAKANETGTTPDVGVVTDLTF</sequence>
<dbReference type="InterPro" id="IPR052917">
    <property type="entry name" value="Stress-Dev_Protein"/>
</dbReference>
<dbReference type="AlphaFoldDB" id="A0A5B8FIJ6"/>
<dbReference type="PANTHER" id="PTHR34818">
    <property type="entry name" value="PROTEIN BLI-3"/>
    <property type="match status" value="1"/>
</dbReference>
<keyword evidence="2" id="KW-0614">Plasmid</keyword>
<dbReference type="OrthoDB" id="1432662at2"/>
<dbReference type="Proteomes" id="UP000305888">
    <property type="component" value="Plasmid pD4M1A"/>
</dbReference>
<geneLocation type="plasmid" evidence="3">
    <name>pd4m1a</name>
</geneLocation>
<dbReference type="PANTHER" id="PTHR34818:SF1">
    <property type="entry name" value="PROTEIN BLI-3"/>
    <property type="match status" value="1"/>
</dbReference>
<evidence type="ECO:0000313" key="3">
    <source>
        <dbReference type="Proteomes" id="UP000305888"/>
    </source>
</evidence>
<dbReference type="InterPro" id="IPR038725">
    <property type="entry name" value="YdaG_split_barrel_FMN-bd"/>
</dbReference>
<protein>
    <submittedName>
        <fullName evidence="2">General stress protein</fullName>
    </submittedName>
</protein>
<dbReference type="RefSeq" id="WP_138573824.1">
    <property type="nucleotide sequence ID" value="NZ_CP040819.1"/>
</dbReference>
<organism evidence="2 3">
    <name type="scientific">Paroceanicella profunda</name>
    <dbReference type="NCBI Taxonomy" id="2579971"/>
    <lineage>
        <taxon>Bacteria</taxon>
        <taxon>Pseudomonadati</taxon>
        <taxon>Pseudomonadota</taxon>
        <taxon>Alphaproteobacteria</taxon>
        <taxon>Rhodobacterales</taxon>
        <taxon>Paracoccaceae</taxon>
        <taxon>Paroceanicella</taxon>
    </lineage>
</organism>
<evidence type="ECO:0000313" key="2">
    <source>
        <dbReference type="EMBL" id="QDL93881.1"/>
    </source>
</evidence>
<feature type="domain" description="General stress protein FMN-binding split barrel" evidence="1">
    <location>
        <begin position="13"/>
        <end position="156"/>
    </location>
</feature>
<reference evidence="2 3" key="1">
    <citation type="submission" date="2019-06" db="EMBL/GenBank/DDBJ databases">
        <title>Genome sequence of Rhodobacteraceae bacterium D4M1.</title>
        <authorList>
            <person name="Cao J."/>
        </authorList>
    </citation>
    <scope>NUCLEOTIDE SEQUENCE [LARGE SCALE GENOMIC DNA]</scope>
    <source>
        <strain evidence="2 3">D4M1</strain>
        <plasmid evidence="3">pd4m1a</plasmid>
    </source>
</reference>
<dbReference type="EMBL" id="CP040819">
    <property type="protein sequence ID" value="QDL93881.1"/>
    <property type="molecule type" value="Genomic_DNA"/>
</dbReference>
<dbReference type="KEGG" id="ppru:FDP22_18530"/>
<keyword evidence="3" id="KW-1185">Reference proteome</keyword>
<gene>
    <name evidence="2" type="ORF">FDP22_18530</name>
</gene>
<name>A0A5B8FIJ6_9RHOB</name>
<dbReference type="InterPro" id="IPR012349">
    <property type="entry name" value="Split_barrel_FMN-bd"/>
</dbReference>
<dbReference type="Gene3D" id="2.30.110.10">
    <property type="entry name" value="Electron Transport, Fmn-binding Protein, Chain A"/>
    <property type="match status" value="1"/>
</dbReference>
<proteinExistence type="predicted"/>
<evidence type="ECO:0000259" key="1">
    <source>
        <dbReference type="Pfam" id="PF16242"/>
    </source>
</evidence>
<accession>A0A5B8FIJ6</accession>
<dbReference type="SUPFAM" id="SSF50475">
    <property type="entry name" value="FMN-binding split barrel"/>
    <property type="match status" value="1"/>
</dbReference>